<evidence type="ECO:0008006" key="3">
    <source>
        <dbReference type="Google" id="ProtNLM"/>
    </source>
</evidence>
<keyword evidence="2" id="KW-1185">Reference proteome</keyword>
<proteinExistence type="predicted"/>
<dbReference type="OrthoDB" id="9759709at2"/>
<dbReference type="CDD" id="cd08984">
    <property type="entry name" value="GH43-like"/>
    <property type="match status" value="1"/>
</dbReference>
<sequence>MSAPIFRDPVQDGAADPVVVRKEGTEEWWMFYTNRRAASGGEGFSWIHGSPIGVAVSTDAGASWTYRGTAKGLDAPGDEGLNTHWAPEVIFAEAQYHMFLSYITGTPTHWQVPRTITHFVSDDLETWQRVGPLKLSSDRVIDAAVYHCPDGLWRLWYKDENNGSATWCATSQNLFDWTVEGEVIPGSPNAAPHEGPNVFALGGFIWMIVDEWHGQGVYRSMDAKNWVRQGVIGGEAGMDKGDIRFVRHADVVAFNDHAALFYFTHPEWDEHSQAEGPRNAAERATVIHHARLTVEDGVLVLDRDIPADAALLREGG</sequence>
<dbReference type="InterPro" id="IPR023296">
    <property type="entry name" value="Glyco_hydro_beta-prop_sf"/>
</dbReference>
<dbReference type="RefSeq" id="WP_046141572.1">
    <property type="nucleotide sequence ID" value="NZ_LAJG01000005.1"/>
</dbReference>
<reference evidence="1 2" key="1">
    <citation type="submission" date="2015-03" db="EMBL/GenBank/DDBJ databases">
        <authorList>
            <person name="Hassan Y.I."/>
            <person name="Lepp D."/>
            <person name="Zhou T."/>
        </authorList>
    </citation>
    <scope>NUCLEOTIDE SEQUENCE [LARGE SCALE GENOMIC DNA]</scope>
    <source>
        <strain evidence="1 2">GH2-10</strain>
    </source>
</reference>
<dbReference type="Proteomes" id="UP000033514">
    <property type="component" value="Unassembled WGS sequence"/>
</dbReference>
<evidence type="ECO:0000313" key="2">
    <source>
        <dbReference type="Proteomes" id="UP000033514"/>
    </source>
</evidence>
<protein>
    <recommendedName>
        <fullName evidence="3">Glycosyl hydrolase</fullName>
    </recommendedName>
</protein>
<dbReference type="EMBL" id="LAJG01000005">
    <property type="protein sequence ID" value="KKB81226.1"/>
    <property type="molecule type" value="Genomic_DNA"/>
</dbReference>
<organism evidence="1 2">
    <name type="scientific">Devosia soli</name>
    <dbReference type="NCBI Taxonomy" id="361041"/>
    <lineage>
        <taxon>Bacteria</taxon>
        <taxon>Pseudomonadati</taxon>
        <taxon>Pseudomonadota</taxon>
        <taxon>Alphaproteobacteria</taxon>
        <taxon>Hyphomicrobiales</taxon>
        <taxon>Devosiaceae</taxon>
        <taxon>Devosia</taxon>
    </lineage>
</organism>
<evidence type="ECO:0000313" key="1">
    <source>
        <dbReference type="EMBL" id="KKB81226.1"/>
    </source>
</evidence>
<dbReference type="SUPFAM" id="SSF75005">
    <property type="entry name" value="Arabinanase/levansucrase/invertase"/>
    <property type="match status" value="1"/>
</dbReference>
<comment type="caution">
    <text evidence="1">The sequence shown here is derived from an EMBL/GenBank/DDBJ whole genome shotgun (WGS) entry which is preliminary data.</text>
</comment>
<accession>A0A0F5LFQ4</accession>
<gene>
    <name evidence="1" type="ORF">VW35_03600</name>
</gene>
<dbReference type="Gene3D" id="2.115.10.20">
    <property type="entry name" value="Glycosyl hydrolase domain, family 43"/>
    <property type="match status" value="1"/>
</dbReference>
<name>A0A0F5LFQ4_9HYPH</name>
<dbReference type="STRING" id="361041.VW35_03600"/>
<dbReference type="PATRIC" id="fig|361041.3.peg.4119"/>
<dbReference type="AlphaFoldDB" id="A0A0F5LFQ4"/>